<gene>
    <name evidence="2" type="ORF">LTR05_001034</name>
</gene>
<dbReference type="SUPFAM" id="SSF54928">
    <property type="entry name" value="RNA-binding domain, RBD"/>
    <property type="match status" value="1"/>
</dbReference>
<feature type="compositionally biased region" description="Polar residues" evidence="1">
    <location>
        <begin position="668"/>
        <end position="683"/>
    </location>
</feature>
<feature type="compositionally biased region" description="Polar residues" evidence="1">
    <location>
        <begin position="641"/>
        <end position="661"/>
    </location>
</feature>
<accession>A0AAN7YEL1</accession>
<dbReference type="EMBL" id="JAVRRJ010000001">
    <property type="protein sequence ID" value="KAK5090857.1"/>
    <property type="molecule type" value="Genomic_DNA"/>
</dbReference>
<feature type="region of interest" description="Disordered" evidence="1">
    <location>
        <begin position="1"/>
        <end position="34"/>
    </location>
</feature>
<keyword evidence="3" id="KW-1185">Reference proteome</keyword>
<name>A0AAN7YEL1_9EURO</name>
<protein>
    <recommendedName>
        <fullName evidence="4">RRM domain-containing protein</fullName>
    </recommendedName>
</protein>
<reference evidence="2 3" key="1">
    <citation type="submission" date="2023-08" db="EMBL/GenBank/DDBJ databases">
        <title>Black Yeasts Isolated from many extreme environments.</title>
        <authorList>
            <person name="Coleine C."/>
            <person name="Stajich J.E."/>
            <person name="Selbmann L."/>
        </authorList>
    </citation>
    <scope>NUCLEOTIDE SEQUENCE [LARGE SCALE GENOMIC DNA]</scope>
    <source>
        <strain evidence="2 3">CCFEE 5910</strain>
    </source>
</reference>
<sequence>MFVPPHNYSTGRPNVPATPASSMPQSGHHDALPSQGTALTPDYYVQNHVSPTYTMRQALRIPELSGYLQHFGKAKDDYKGKYLEYVLENKGIVLNAPPPFSVITDKAHYHSYGVVRINNIPFTISAQEISQFINRYAAIPMIKKNHEGYPIHIIMEKPTGKTMDCYVEFPNDAAAKECVKRFEYTAQPGRGTRLGTRNVTLDLSSQAELMKAIFPRARLVVFSASDGKPHIFGRETDPSWSDGFRGFVTLEEIYGVTRFAESPNRSPFVLKCHQRVYECMISTLYKFPWASTQHYTIGARNVLFEAVYKQLSILAKKVSAPATRTSGDESFALYHNGHKSISMSDSPTSPITLESIGDREVGLGEPLLFDLLFAAVNVPSFSLLQKSVLCEAAGRCGAGIGLSKFRSTWPFQTLEPASGTPDHVIEFWLTLFDSGYDVMTTKETKTTFEEYLIVSRNNIGFAITEWTPKGADLPFSEALRVEKAVMMQYIICGRDAWARERQLSVEKWGVMTLTELSRTITSEKALMCRRAEVEEQPADDPKVEVSPKSSGIWTATDTDTTSNVSGSYVDVVGQMQSGRSKFNPATATNFVPGSIQNLIPLNWQIVHNGHPLRLSVDTSRGYGGATVTAADFKNPFEVPASKQQTPPNFCSGTITTRTTDVSPLERTSFATGSESPNTQSPGQSGYDVSIRPRSDAPNVDFSPQISDFSRKLSIVVDHRHLSQPSNESGDAEATSYDRMEELTESITTLSPDDDPFLSTTLQRTRTQTLPNLGAGIISRSTSFETDPGRQNFGPIGSFRRESVAADRVASEGVNTSTSLLNQKSRAQSIPIATHNADAMKRRYQGQLTGAELWNRIGGR</sequence>
<organism evidence="2 3">
    <name type="scientific">Lithohypha guttulata</name>
    <dbReference type="NCBI Taxonomy" id="1690604"/>
    <lineage>
        <taxon>Eukaryota</taxon>
        <taxon>Fungi</taxon>
        <taxon>Dikarya</taxon>
        <taxon>Ascomycota</taxon>
        <taxon>Pezizomycotina</taxon>
        <taxon>Eurotiomycetes</taxon>
        <taxon>Chaetothyriomycetidae</taxon>
        <taxon>Chaetothyriales</taxon>
        <taxon>Trichomeriaceae</taxon>
        <taxon>Lithohypha</taxon>
    </lineage>
</organism>
<evidence type="ECO:0000256" key="1">
    <source>
        <dbReference type="SAM" id="MobiDB-lite"/>
    </source>
</evidence>
<feature type="compositionally biased region" description="Polar residues" evidence="1">
    <location>
        <begin position="547"/>
        <end position="557"/>
    </location>
</feature>
<evidence type="ECO:0000313" key="3">
    <source>
        <dbReference type="Proteomes" id="UP001309876"/>
    </source>
</evidence>
<comment type="caution">
    <text evidence="2">The sequence shown here is derived from an EMBL/GenBank/DDBJ whole genome shotgun (WGS) entry which is preliminary data.</text>
</comment>
<feature type="region of interest" description="Disordered" evidence="1">
    <location>
        <begin position="533"/>
        <end position="557"/>
    </location>
</feature>
<evidence type="ECO:0008006" key="4">
    <source>
        <dbReference type="Google" id="ProtNLM"/>
    </source>
</evidence>
<feature type="region of interest" description="Disordered" evidence="1">
    <location>
        <begin position="637"/>
        <end position="700"/>
    </location>
</feature>
<dbReference type="AlphaFoldDB" id="A0AAN7YEL1"/>
<dbReference type="Gene3D" id="3.30.70.330">
    <property type="match status" value="1"/>
</dbReference>
<feature type="compositionally biased region" description="Basic and acidic residues" evidence="1">
    <location>
        <begin position="533"/>
        <end position="545"/>
    </location>
</feature>
<dbReference type="InterPro" id="IPR012677">
    <property type="entry name" value="Nucleotide-bd_a/b_plait_sf"/>
</dbReference>
<dbReference type="InterPro" id="IPR035979">
    <property type="entry name" value="RBD_domain_sf"/>
</dbReference>
<proteinExistence type="predicted"/>
<dbReference type="GO" id="GO:0003676">
    <property type="term" value="F:nucleic acid binding"/>
    <property type="evidence" value="ECO:0007669"/>
    <property type="project" value="InterPro"/>
</dbReference>
<evidence type="ECO:0000313" key="2">
    <source>
        <dbReference type="EMBL" id="KAK5090857.1"/>
    </source>
</evidence>
<dbReference type="Proteomes" id="UP001309876">
    <property type="component" value="Unassembled WGS sequence"/>
</dbReference>